<protein>
    <submittedName>
        <fullName evidence="1">DUF1320 domain-containing protein</fullName>
    </submittedName>
</protein>
<name>A0ABT7DWQ3_9NEIS</name>
<dbReference type="Proteomes" id="UP001172778">
    <property type="component" value="Unassembled WGS sequence"/>
</dbReference>
<reference evidence="1" key="1">
    <citation type="submission" date="2023-03" db="EMBL/GenBank/DDBJ databases">
        <title>Chitinimonas shenzhenensis gen. nov., sp. nov., a novel member of family Burkholderiaceae isolated from activated sludge collected in Shen Zhen, China.</title>
        <authorList>
            <person name="Wang X."/>
        </authorList>
    </citation>
    <scope>NUCLEOTIDE SEQUENCE</scope>
    <source>
        <strain evidence="1">DQS-5</strain>
    </source>
</reference>
<organism evidence="1 2">
    <name type="scientific">Parachitinimonas caeni</name>
    <dbReference type="NCBI Taxonomy" id="3031301"/>
    <lineage>
        <taxon>Bacteria</taxon>
        <taxon>Pseudomonadati</taxon>
        <taxon>Pseudomonadota</taxon>
        <taxon>Betaproteobacteria</taxon>
        <taxon>Neisseriales</taxon>
        <taxon>Chitinibacteraceae</taxon>
        <taxon>Parachitinimonas</taxon>
    </lineage>
</organism>
<sequence>MYCTESTLIERYGASEIAAWQLDRGTPSPERLARAIADATAEIDDALRVRYRLPLAEVPASIERVACQISRYRLSVAAGKTTELIAAEYAQAVSWLRRVARGEVDPGIAAQAESATVPGRASFTGQPRRFSRNTLEGY</sequence>
<dbReference type="InterPro" id="IPR009752">
    <property type="entry name" value="Phage_Mu_GpJ"/>
</dbReference>
<accession>A0ABT7DWQ3</accession>
<dbReference type="Pfam" id="PF07030">
    <property type="entry name" value="Phage_Mu_Gp36"/>
    <property type="match status" value="1"/>
</dbReference>
<dbReference type="RefSeq" id="WP_284100803.1">
    <property type="nucleotide sequence ID" value="NZ_JARRAF010000010.1"/>
</dbReference>
<evidence type="ECO:0000313" key="1">
    <source>
        <dbReference type="EMBL" id="MDK2124492.1"/>
    </source>
</evidence>
<gene>
    <name evidence="1" type="ORF">PZA18_10550</name>
</gene>
<proteinExistence type="predicted"/>
<evidence type="ECO:0000313" key="2">
    <source>
        <dbReference type="Proteomes" id="UP001172778"/>
    </source>
</evidence>
<keyword evidence="2" id="KW-1185">Reference proteome</keyword>
<comment type="caution">
    <text evidence="1">The sequence shown here is derived from an EMBL/GenBank/DDBJ whole genome shotgun (WGS) entry which is preliminary data.</text>
</comment>
<dbReference type="EMBL" id="JARRAF010000010">
    <property type="protein sequence ID" value="MDK2124492.1"/>
    <property type="molecule type" value="Genomic_DNA"/>
</dbReference>